<evidence type="ECO:0000259" key="13">
    <source>
        <dbReference type="Pfam" id="PF13954"/>
    </source>
</evidence>
<evidence type="ECO:0000256" key="1">
    <source>
        <dbReference type="ARBA" id="ARBA00004571"/>
    </source>
</evidence>
<dbReference type="EMBL" id="LT629760">
    <property type="protein sequence ID" value="SDS42373.1"/>
    <property type="molecule type" value="Genomic_DNA"/>
</dbReference>
<reference evidence="15 17" key="2">
    <citation type="submission" date="2016-10" db="EMBL/GenBank/DDBJ databases">
        <authorList>
            <person name="Varghese N."/>
            <person name="Submissions S."/>
        </authorList>
    </citation>
    <scope>NUCLEOTIDE SEQUENCE [LARGE SCALE GENOMIC DNA]</scope>
    <source>
        <strain evidence="15 17">BS3111</strain>
    </source>
</reference>
<evidence type="ECO:0000256" key="2">
    <source>
        <dbReference type="ARBA" id="ARBA00008064"/>
    </source>
</evidence>
<dbReference type="Pfam" id="PF13953">
    <property type="entry name" value="PapC_C"/>
    <property type="match status" value="1"/>
</dbReference>
<keyword evidence="4" id="KW-1134">Transmembrane beta strand</keyword>
<feature type="domain" description="PapC N-terminal" evidence="13">
    <location>
        <begin position="33"/>
        <end position="177"/>
    </location>
</feature>
<comment type="subcellular location">
    <subcellularLocation>
        <location evidence="1 9">Cell outer membrane</location>
        <topology evidence="1 9">Multi-pass membrane protein</topology>
    </subcellularLocation>
</comment>
<evidence type="ECO:0000256" key="7">
    <source>
        <dbReference type="ARBA" id="ARBA00023136"/>
    </source>
</evidence>
<dbReference type="Pfam" id="PF00577">
    <property type="entry name" value="Usher"/>
    <property type="match status" value="1"/>
</dbReference>
<evidence type="ECO:0000313" key="16">
    <source>
        <dbReference type="Proteomes" id="UP000052019"/>
    </source>
</evidence>
<feature type="signal peptide" evidence="11">
    <location>
        <begin position="1"/>
        <end position="28"/>
    </location>
</feature>
<accession>A0A0R2ZQ43</accession>
<keyword evidence="8 9" id="KW-0998">Cell outer membrane</keyword>
<keyword evidence="17" id="KW-1185">Reference proteome</keyword>
<dbReference type="Proteomes" id="UP000052019">
    <property type="component" value="Unassembled WGS sequence"/>
</dbReference>
<evidence type="ECO:0000313" key="15">
    <source>
        <dbReference type="EMBL" id="SDS42373.1"/>
    </source>
</evidence>
<proteinExistence type="inferred from homology"/>
<dbReference type="InterPro" id="IPR043142">
    <property type="entry name" value="PapC-like_C_sf"/>
</dbReference>
<dbReference type="Pfam" id="PF13954">
    <property type="entry name" value="PapC_N"/>
    <property type="match status" value="1"/>
</dbReference>
<dbReference type="PANTHER" id="PTHR30451:SF10">
    <property type="entry name" value="OUTER MEMBRANE USHER PROTEIN YFCU-RELATED"/>
    <property type="match status" value="1"/>
</dbReference>
<comment type="similarity">
    <text evidence="2 9">Belongs to the fimbrial export usher family.</text>
</comment>
<dbReference type="InterPro" id="IPR025885">
    <property type="entry name" value="PapC_N"/>
</dbReference>
<feature type="domain" description="PapC-like C-terminal" evidence="12">
    <location>
        <begin position="771"/>
        <end position="825"/>
    </location>
</feature>
<dbReference type="Gene3D" id="2.60.40.3110">
    <property type="match status" value="1"/>
</dbReference>
<evidence type="ECO:0000256" key="10">
    <source>
        <dbReference type="SAM" id="MobiDB-lite"/>
    </source>
</evidence>
<evidence type="ECO:0000313" key="17">
    <source>
        <dbReference type="Proteomes" id="UP000183126"/>
    </source>
</evidence>
<dbReference type="EMBL" id="JYLK01000005">
    <property type="protein sequence ID" value="KRP60692.1"/>
    <property type="molecule type" value="Genomic_DNA"/>
</dbReference>
<dbReference type="InterPro" id="IPR025949">
    <property type="entry name" value="PapC-like_C"/>
</dbReference>
<dbReference type="PATRIC" id="fig|200450.4.peg.3804"/>
<dbReference type="GO" id="GO:0009297">
    <property type="term" value="P:pilus assembly"/>
    <property type="evidence" value="ECO:0007669"/>
    <property type="project" value="InterPro"/>
</dbReference>
<protein>
    <submittedName>
        <fullName evidence="14">Fimbrial assembly protein</fullName>
    </submittedName>
    <submittedName>
        <fullName evidence="15">Outer membrane usher protein FimD/PapC</fullName>
    </submittedName>
</protein>
<dbReference type="PANTHER" id="PTHR30451">
    <property type="entry name" value="OUTER MEMBRANE USHER PROTEIN"/>
    <property type="match status" value="1"/>
</dbReference>
<evidence type="ECO:0000259" key="12">
    <source>
        <dbReference type="Pfam" id="PF13953"/>
    </source>
</evidence>
<evidence type="ECO:0000256" key="3">
    <source>
        <dbReference type="ARBA" id="ARBA00022448"/>
    </source>
</evidence>
<dbReference type="InterPro" id="IPR037224">
    <property type="entry name" value="PapC_N_sf"/>
</dbReference>
<dbReference type="Gene3D" id="3.10.20.410">
    <property type="match status" value="1"/>
</dbReference>
<dbReference type="SUPFAM" id="SSF141729">
    <property type="entry name" value="FimD N-terminal domain-like"/>
    <property type="match status" value="1"/>
</dbReference>
<dbReference type="InterPro" id="IPR018030">
    <property type="entry name" value="Fimbrial_membr_usher_CS"/>
</dbReference>
<feature type="compositionally biased region" description="Basic and acidic residues" evidence="10">
    <location>
        <begin position="862"/>
        <end position="871"/>
    </location>
</feature>
<name>A0A0R2ZQ43_9PSED</name>
<feature type="chain" id="PRO_5006430658" evidence="11">
    <location>
        <begin position="29"/>
        <end position="871"/>
    </location>
</feature>
<evidence type="ECO:0000256" key="8">
    <source>
        <dbReference type="ARBA" id="ARBA00023237"/>
    </source>
</evidence>
<keyword evidence="6 11" id="KW-0732">Signal</keyword>
<dbReference type="Gene3D" id="2.60.40.2610">
    <property type="entry name" value="Outer membrane usher protein FimD, plug domain"/>
    <property type="match status" value="1"/>
</dbReference>
<evidence type="ECO:0000256" key="6">
    <source>
        <dbReference type="ARBA" id="ARBA00022729"/>
    </source>
</evidence>
<dbReference type="InterPro" id="IPR000015">
    <property type="entry name" value="Fimb_usher"/>
</dbReference>
<dbReference type="RefSeq" id="WP_156418192.1">
    <property type="nucleotide sequence ID" value="NZ_JYLK01000005.1"/>
</dbReference>
<evidence type="ECO:0000256" key="11">
    <source>
        <dbReference type="SAM" id="SignalP"/>
    </source>
</evidence>
<evidence type="ECO:0000313" key="14">
    <source>
        <dbReference type="EMBL" id="KRP60692.1"/>
    </source>
</evidence>
<dbReference type="PROSITE" id="PS01151">
    <property type="entry name" value="FIMBRIAL_USHER"/>
    <property type="match status" value="1"/>
</dbReference>
<organism evidence="14 16">
    <name type="scientific">Pseudomonas trivialis</name>
    <dbReference type="NCBI Taxonomy" id="200450"/>
    <lineage>
        <taxon>Bacteria</taxon>
        <taxon>Pseudomonadati</taxon>
        <taxon>Pseudomonadota</taxon>
        <taxon>Gammaproteobacteria</taxon>
        <taxon>Pseudomonadales</taxon>
        <taxon>Pseudomonadaceae</taxon>
        <taxon>Pseudomonas</taxon>
    </lineage>
</organism>
<dbReference type="AlphaFoldDB" id="A0A0R2ZQ43"/>
<dbReference type="GO" id="GO:0015473">
    <property type="term" value="F:fimbrial usher porin activity"/>
    <property type="evidence" value="ECO:0007669"/>
    <property type="project" value="InterPro"/>
</dbReference>
<sequence>MWNTSKVRNTFRPSFLGGLMTLAGTAFGAGDIEFNTDVLDLSDRTNIDLSRFARSGFILPGTYSMVVQLNGQAVPEQSVAFYAPDDDPKGSQACLSASLVEQLGLKAAAVAKFTWWKDGECLNPQSLPGMEVSGDLATSTLSISLPHAYLEYSAINWDPPARWDEGVAGLLVDYNLTAQSNYQRNNGTRNNLSGNGTVGANAGAWRVRADWQGRVERANEGAYGNQKLEWSRFYAYRAIPALKARLVVGEDYLYSDLFDSFRFTGASLNSDQSQLPPNLRGYAPEVVGVAKTNAKVIISQKGRVLYETLVAAGPFRIQDLHDAVTGSLDVRVEEQDGSVHSFKVDTAGVPYLTRPGQVRYKLAAGRPSNLHYGAEGNVFGTGEFSWGVSNGWSLFGGGMTDNNYRALSVGAGRDLLAFGAVSVDVTQSHAQLWGDTLTGKSYRLQYSKNFEEYDSQVTFAGYRFSEKNFLSMSEYLDARHYGLNGERAGGRGMLNEHGEYVESWKPIGGSKALYTVTVNKQFRDLGATVYASYNKQTYWSRPDTQRWNLSLSRYFNVGSVKNMSLSLNLYRSQEYQHQDNGMALTVSLPLGRTGTLALDANRGGGNNTFSSRYSDRIDERNSYQLSASNRSASAYLSHMGDQADIDLSASTQEGDYRTLSVSARGGGTLTAQGAALHRTGSTGGTRLMVDTGGVPDVPVRGYGSPTRSNAFGKAVISDISSYQRTAASVDLERLPSNVEATQSVTQLTLTEGAIGYRSLDVIAGAKAMAVLRLGDGTAPPFGATVKNVRQQDTGIVNDDGNVYLSGIQAGELMIVSWGGRERCILTLPAVLPADGLTDALQLGCRPVAAEQSSPEPAALPGKHLDTENSAT</sequence>
<feature type="region of interest" description="Disordered" evidence="10">
    <location>
        <begin position="851"/>
        <end position="871"/>
    </location>
</feature>
<dbReference type="NCBIfam" id="NF011812">
    <property type="entry name" value="PRK15284.1"/>
    <property type="match status" value="1"/>
</dbReference>
<dbReference type="InterPro" id="IPR042186">
    <property type="entry name" value="FimD_plug_dom"/>
</dbReference>
<gene>
    <name evidence="15" type="ORF">SAMN04490205_2465</name>
    <name evidence="14" type="ORF">TU79_08945</name>
</gene>
<keyword evidence="9" id="KW-1029">Fimbrium biogenesis</keyword>
<reference evidence="14 16" key="1">
    <citation type="submission" date="2015-02" db="EMBL/GenBank/DDBJ databases">
        <title>Two Pseudomonas sp. nov. isolated from raw milk.</title>
        <authorList>
            <person name="Wenning M."/>
            <person name="von Neubeck M."/>
            <person name="Huptas C."/>
            <person name="Scherer S."/>
        </authorList>
    </citation>
    <scope>NUCLEOTIDE SEQUENCE [LARGE SCALE GENOMIC DNA]</scope>
    <source>
        <strain evidence="14 16">DSM 14937</strain>
    </source>
</reference>
<evidence type="ECO:0000256" key="9">
    <source>
        <dbReference type="RuleBase" id="RU003884"/>
    </source>
</evidence>
<keyword evidence="7 9" id="KW-0472">Membrane</keyword>
<keyword evidence="3 9" id="KW-0813">Transport</keyword>
<keyword evidence="5 9" id="KW-0812">Transmembrane</keyword>
<dbReference type="Proteomes" id="UP000183126">
    <property type="component" value="Chromosome I"/>
</dbReference>
<evidence type="ECO:0000256" key="4">
    <source>
        <dbReference type="ARBA" id="ARBA00022452"/>
    </source>
</evidence>
<dbReference type="GO" id="GO:0009279">
    <property type="term" value="C:cell outer membrane"/>
    <property type="evidence" value="ECO:0007669"/>
    <property type="project" value="UniProtKB-SubCell"/>
</dbReference>
<evidence type="ECO:0000256" key="5">
    <source>
        <dbReference type="ARBA" id="ARBA00022692"/>
    </source>
</evidence>
<dbReference type="Gene3D" id="2.60.40.2070">
    <property type="match status" value="1"/>
</dbReference>